<feature type="domain" description="J" evidence="2">
    <location>
        <begin position="31"/>
        <end position="90"/>
    </location>
</feature>
<keyword evidence="4" id="KW-1185">Reference proteome</keyword>
<dbReference type="GO" id="GO:0005737">
    <property type="term" value="C:cytoplasm"/>
    <property type="evidence" value="ECO:0007669"/>
    <property type="project" value="TreeGrafter"/>
</dbReference>
<dbReference type="InterPro" id="IPR036869">
    <property type="entry name" value="J_dom_sf"/>
</dbReference>
<feature type="compositionally biased region" description="Polar residues" evidence="1">
    <location>
        <begin position="222"/>
        <end position="231"/>
    </location>
</feature>
<feature type="compositionally biased region" description="Polar residues" evidence="1">
    <location>
        <begin position="265"/>
        <end position="276"/>
    </location>
</feature>
<dbReference type="SUPFAM" id="SSF46565">
    <property type="entry name" value="Chaperone J-domain"/>
    <property type="match status" value="1"/>
</dbReference>
<dbReference type="AlphaFoldDB" id="A0A0S4JEE6"/>
<dbReference type="PANTHER" id="PTHR43948">
    <property type="entry name" value="DNAJ HOMOLOG SUBFAMILY B"/>
    <property type="match status" value="1"/>
</dbReference>
<dbReference type="VEuPathDB" id="TriTrypDB:BSAL_24265"/>
<dbReference type="InterPro" id="IPR001623">
    <property type="entry name" value="DnaJ_domain"/>
</dbReference>
<reference evidence="4" key="1">
    <citation type="submission" date="2015-09" db="EMBL/GenBank/DDBJ databases">
        <authorList>
            <consortium name="Pathogen Informatics"/>
        </authorList>
    </citation>
    <scope>NUCLEOTIDE SEQUENCE [LARGE SCALE GENOMIC DNA]</scope>
    <source>
        <strain evidence="4">Lake Konstanz</strain>
    </source>
</reference>
<dbReference type="GO" id="GO:0051082">
    <property type="term" value="F:unfolded protein binding"/>
    <property type="evidence" value="ECO:0007669"/>
    <property type="project" value="TreeGrafter"/>
</dbReference>
<protein>
    <submittedName>
        <fullName evidence="3">DNA-J protein, putative</fullName>
    </submittedName>
</protein>
<dbReference type="SMART" id="SM00271">
    <property type="entry name" value="DnaJ"/>
    <property type="match status" value="1"/>
</dbReference>
<dbReference type="GO" id="GO:0044183">
    <property type="term" value="F:protein folding chaperone"/>
    <property type="evidence" value="ECO:0007669"/>
    <property type="project" value="TreeGrafter"/>
</dbReference>
<dbReference type="GO" id="GO:0051087">
    <property type="term" value="F:protein-folding chaperone binding"/>
    <property type="evidence" value="ECO:0007669"/>
    <property type="project" value="TreeGrafter"/>
</dbReference>
<dbReference type="EMBL" id="CYKH01001781">
    <property type="protein sequence ID" value="CUG89958.1"/>
    <property type="molecule type" value="Genomic_DNA"/>
</dbReference>
<dbReference type="PROSITE" id="PS50076">
    <property type="entry name" value="DNAJ_2"/>
    <property type="match status" value="1"/>
</dbReference>
<accession>A0A0S4JEE6</accession>
<dbReference type="GO" id="GO:0005634">
    <property type="term" value="C:nucleus"/>
    <property type="evidence" value="ECO:0007669"/>
    <property type="project" value="TreeGrafter"/>
</dbReference>
<feature type="region of interest" description="Disordered" evidence="1">
    <location>
        <begin position="86"/>
        <end position="133"/>
    </location>
</feature>
<sequence length="319" mass="35932">MRRFTSFTRSRLFAGQRTVSAQVHNTIELTEYHKRLGLAIGASNTEIKAAYRRRALECHPDVVPLTDKASAESEFRRVSEAYAILSNGARPSPKATSTDGPSKHSTRRSPVRSSIERDEPVSNVRRSQHRQGPFVRKDADRFFRDAFDGKTIDDIMFQARLRDRRAHRRKLATDDSEQKPVGHEEVLRHVMSNAAKQFAERLAKEYGHDTVKNTRFFRFRGASQQPPSSTIPFRPFTGQQLPPGVSSPELPTPGTPSHISEENLQKLSASSQQSEPSIALLMPLGSLNPGSRSHTLESHRKASFMSHNAGQVYSYHRAY</sequence>
<dbReference type="Gene3D" id="1.10.287.110">
    <property type="entry name" value="DnaJ domain"/>
    <property type="match status" value="1"/>
</dbReference>
<feature type="region of interest" description="Disordered" evidence="1">
    <location>
        <begin position="218"/>
        <end position="302"/>
    </location>
</feature>
<dbReference type="Pfam" id="PF00226">
    <property type="entry name" value="DnaJ"/>
    <property type="match status" value="1"/>
</dbReference>
<gene>
    <name evidence="3" type="ORF">BSAL_24265</name>
</gene>
<dbReference type="OMA" id="YMPFRPF"/>
<evidence type="ECO:0000256" key="1">
    <source>
        <dbReference type="SAM" id="MobiDB-lite"/>
    </source>
</evidence>
<evidence type="ECO:0000259" key="2">
    <source>
        <dbReference type="PROSITE" id="PS50076"/>
    </source>
</evidence>
<dbReference type="OrthoDB" id="445556at2759"/>
<dbReference type="PRINTS" id="PR00625">
    <property type="entry name" value="JDOMAIN"/>
</dbReference>
<organism evidence="3 4">
    <name type="scientific">Bodo saltans</name>
    <name type="common">Flagellated protozoan</name>
    <dbReference type="NCBI Taxonomy" id="75058"/>
    <lineage>
        <taxon>Eukaryota</taxon>
        <taxon>Discoba</taxon>
        <taxon>Euglenozoa</taxon>
        <taxon>Kinetoplastea</taxon>
        <taxon>Metakinetoplastina</taxon>
        <taxon>Eubodonida</taxon>
        <taxon>Bodonidae</taxon>
        <taxon>Bodo</taxon>
    </lineage>
</organism>
<proteinExistence type="predicted"/>
<name>A0A0S4JEE6_BODSA</name>
<evidence type="ECO:0000313" key="4">
    <source>
        <dbReference type="Proteomes" id="UP000051952"/>
    </source>
</evidence>
<dbReference type="Proteomes" id="UP000051952">
    <property type="component" value="Unassembled WGS sequence"/>
</dbReference>
<evidence type="ECO:0000313" key="3">
    <source>
        <dbReference type="EMBL" id="CUG89958.1"/>
    </source>
</evidence>
<dbReference type="PANTHER" id="PTHR43948:SF10">
    <property type="entry name" value="MRJ, ISOFORM E"/>
    <property type="match status" value="1"/>
</dbReference>
<dbReference type="CDD" id="cd06257">
    <property type="entry name" value="DnaJ"/>
    <property type="match status" value="1"/>
</dbReference>